<sequence length="319" mass="36011">MNLIDMHCDTIWKLMETNGTTLNDNPFCIDLQKLKRAESTAQFFACFIYLKQFEGNGRYTKGYDYAMQMLARIKQEIVQNKDAIAIARNFLEFDKNQAQGKLSAFVTIEEGGILDSQVNRLHTLYQEGVRLVTLLWNEENCIGSPNSKDRKIMQKGLKPFGFEVVEQMNSLGMLIDVSHLSDGGFWDVLSTSSKPIVASHSNARALCEHPRNLSDDMIRALAEKGGVIGLNFYPYFVNPVGHASVSDLAEHALHLFYIGGEDAVAIGTDFDGFDDGKLELTDIGQIDRLYAELQKRGFTERQLEKIWSKNILRIVKDVL</sequence>
<dbReference type="InterPro" id="IPR008257">
    <property type="entry name" value="Pept_M19"/>
</dbReference>
<dbReference type="EMBL" id="CACRTG010000002">
    <property type="protein sequence ID" value="VYS89089.1"/>
    <property type="molecule type" value="Genomic_DNA"/>
</dbReference>
<dbReference type="SUPFAM" id="SSF51556">
    <property type="entry name" value="Metallo-dependent hydrolases"/>
    <property type="match status" value="1"/>
</dbReference>
<dbReference type="PANTHER" id="PTHR10443">
    <property type="entry name" value="MICROSOMAL DIPEPTIDASE"/>
    <property type="match status" value="1"/>
</dbReference>
<dbReference type="PROSITE" id="PS51365">
    <property type="entry name" value="RENAL_DIPEPTIDASE_2"/>
    <property type="match status" value="1"/>
</dbReference>
<dbReference type="Pfam" id="PF01244">
    <property type="entry name" value="Peptidase_M19"/>
    <property type="match status" value="1"/>
</dbReference>
<reference evidence="1" key="1">
    <citation type="submission" date="2019-11" db="EMBL/GenBank/DDBJ databases">
        <authorList>
            <person name="Feng L."/>
        </authorList>
    </citation>
    <scope>NUCLEOTIDE SEQUENCE</scope>
    <source>
        <strain evidence="1">CnexileLFYP112</strain>
    </source>
</reference>
<proteinExistence type="predicted"/>
<protein>
    <submittedName>
        <fullName evidence="1">Membrane dipeptidase (Peptidase family M19)</fullName>
    </submittedName>
</protein>
<dbReference type="CDD" id="cd01301">
    <property type="entry name" value="rDP_like"/>
    <property type="match status" value="1"/>
</dbReference>
<accession>A0A6N2S854</accession>
<dbReference type="PANTHER" id="PTHR10443:SF12">
    <property type="entry name" value="DIPEPTIDASE"/>
    <property type="match status" value="1"/>
</dbReference>
<evidence type="ECO:0000313" key="1">
    <source>
        <dbReference type="EMBL" id="VYS89089.1"/>
    </source>
</evidence>
<name>A0A6N2S854_9FIRM</name>
<dbReference type="AlphaFoldDB" id="A0A6N2S854"/>
<dbReference type="Gene3D" id="3.20.20.140">
    <property type="entry name" value="Metal-dependent hydrolases"/>
    <property type="match status" value="1"/>
</dbReference>
<organism evidence="1">
    <name type="scientific">[Clostridium] nexile</name>
    <dbReference type="NCBI Taxonomy" id="29361"/>
    <lineage>
        <taxon>Bacteria</taxon>
        <taxon>Bacillati</taxon>
        <taxon>Bacillota</taxon>
        <taxon>Clostridia</taxon>
        <taxon>Lachnospirales</taxon>
        <taxon>Lachnospiraceae</taxon>
        <taxon>Tyzzerella</taxon>
    </lineage>
</organism>
<dbReference type="InterPro" id="IPR032466">
    <property type="entry name" value="Metal_Hydrolase"/>
</dbReference>
<dbReference type="GO" id="GO:0006508">
    <property type="term" value="P:proteolysis"/>
    <property type="evidence" value="ECO:0007669"/>
    <property type="project" value="InterPro"/>
</dbReference>
<dbReference type="GO" id="GO:0070573">
    <property type="term" value="F:metallodipeptidase activity"/>
    <property type="evidence" value="ECO:0007669"/>
    <property type="project" value="InterPro"/>
</dbReference>
<gene>
    <name evidence="1" type="ORF">CNLFYP112_01198</name>
</gene>